<dbReference type="Proteomes" id="UP001249851">
    <property type="component" value="Unassembled WGS sequence"/>
</dbReference>
<dbReference type="SUPFAM" id="SSF69318">
    <property type="entry name" value="Integrin alpha N-terminal domain"/>
    <property type="match status" value="1"/>
</dbReference>
<accession>A0AAD9VB28</accession>
<dbReference type="GO" id="GO:0051015">
    <property type="term" value="F:actin filament binding"/>
    <property type="evidence" value="ECO:0007669"/>
    <property type="project" value="TreeGrafter"/>
</dbReference>
<sequence length="146" mass="16137">MLTTLEKNQVVTSISWFAAPLKRALDVINQGFSNMVTLPESDDFDSVTCACIADVDWDGCDEIILGTYGQEILVYKCVVTSANNVDFTLIWRRSFANPLFAVEYLDLTNDGVKEIAVASLAGLHHNVDRTEKELVPEMNQTTSGIC</sequence>
<proteinExistence type="predicted"/>
<dbReference type="InterPro" id="IPR028994">
    <property type="entry name" value="Integrin_alpha_N"/>
</dbReference>
<dbReference type="AlphaFoldDB" id="A0AAD9VB28"/>
<reference evidence="1" key="2">
    <citation type="journal article" date="2023" name="Science">
        <title>Genomic signatures of disease resistance in endangered staghorn corals.</title>
        <authorList>
            <person name="Vollmer S.V."/>
            <person name="Selwyn J.D."/>
            <person name="Despard B.A."/>
            <person name="Roesel C.L."/>
        </authorList>
    </citation>
    <scope>NUCLEOTIDE SEQUENCE</scope>
    <source>
        <strain evidence="1">K2</strain>
    </source>
</reference>
<dbReference type="PANTHER" id="PTHR15435:SF2">
    <property type="entry name" value="KICSTOR COMPLEX PROTEIN KAPTIN"/>
    <property type="match status" value="1"/>
</dbReference>
<name>A0AAD9VB28_ACRCE</name>
<dbReference type="GO" id="GO:0015629">
    <property type="term" value="C:actin cytoskeleton"/>
    <property type="evidence" value="ECO:0007669"/>
    <property type="project" value="InterPro"/>
</dbReference>
<comment type="caution">
    <text evidence="1">The sequence shown here is derived from an EMBL/GenBank/DDBJ whole genome shotgun (WGS) entry which is preliminary data.</text>
</comment>
<evidence type="ECO:0000313" key="2">
    <source>
        <dbReference type="Proteomes" id="UP001249851"/>
    </source>
</evidence>
<dbReference type="GO" id="GO:0030027">
    <property type="term" value="C:lamellipodium"/>
    <property type="evidence" value="ECO:0007669"/>
    <property type="project" value="TreeGrafter"/>
</dbReference>
<dbReference type="GO" id="GO:1904262">
    <property type="term" value="P:negative regulation of TORC1 signaling"/>
    <property type="evidence" value="ECO:0007669"/>
    <property type="project" value="TreeGrafter"/>
</dbReference>
<gene>
    <name evidence="1" type="ORF">P5673_008238</name>
</gene>
<dbReference type="InterPro" id="IPR029982">
    <property type="entry name" value="Kptn"/>
</dbReference>
<keyword evidence="2" id="KW-1185">Reference proteome</keyword>
<dbReference type="GO" id="GO:0007015">
    <property type="term" value="P:actin filament organization"/>
    <property type="evidence" value="ECO:0007669"/>
    <property type="project" value="InterPro"/>
</dbReference>
<dbReference type="EMBL" id="JARQWQ010000014">
    <property type="protein sequence ID" value="KAK2567425.1"/>
    <property type="molecule type" value="Genomic_DNA"/>
</dbReference>
<dbReference type="PANTHER" id="PTHR15435">
    <property type="entry name" value="KICSTOR COMPLEX PROTEIN KAPTIN"/>
    <property type="match status" value="1"/>
</dbReference>
<protein>
    <submittedName>
        <fullName evidence="1">KICSTOR complex protein kaptin</fullName>
    </submittedName>
</protein>
<dbReference type="GO" id="GO:0034198">
    <property type="term" value="P:cellular response to amino acid starvation"/>
    <property type="evidence" value="ECO:0007669"/>
    <property type="project" value="TreeGrafter"/>
</dbReference>
<evidence type="ECO:0000313" key="1">
    <source>
        <dbReference type="EMBL" id="KAK2567425.1"/>
    </source>
</evidence>
<reference evidence="1" key="1">
    <citation type="journal article" date="2023" name="G3 (Bethesda)">
        <title>Whole genome assembly and annotation of the endangered Caribbean coral Acropora cervicornis.</title>
        <authorList>
            <person name="Selwyn J.D."/>
            <person name="Vollmer S.V."/>
        </authorList>
    </citation>
    <scope>NUCLEOTIDE SEQUENCE</scope>
    <source>
        <strain evidence="1">K2</strain>
    </source>
</reference>
<organism evidence="1 2">
    <name type="scientific">Acropora cervicornis</name>
    <name type="common">Staghorn coral</name>
    <dbReference type="NCBI Taxonomy" id="6130"/>
    <lineage>
        <taxon>Eukaryota</taxon>
        <taxon>Metazoa</taxon>
        <taxon>Cnidaria</taxon>
        <taxon>Anthozoa</taxon>
        <taxon>Hexacorallia</taxon>
        <taxon>Scleractinia</taxon>
        <taxon>Astrocoeniina</taxon>
        <taxon>Acroporidae</taxon>
        <taxon>Acropora</taxon>
    </lineage>
</organism>